<dbReference type="KEGG" id="rom:EI983_10090"/>
<dbReference type="Proteomes" id="UP000428330">
    <property type="component" value="Chromosome"/>
</dbReference>
<protein>
    <submittedName>
        <fullName evidence="2">AbrB family transcriptional regulator</fullName>
    </submittedName>
</protein>
<dbReference type="GO" id="GO:0010468">
    <property type="term" value="P:regulation of gene expression"/>
    <property type="evidence" value="ECO:0007669"/>
    <property type="project" value="InterPro"/>
</dbReference>
<feature type="transmembrane region" description="Helical" evidence="1">
    <location>
        <begin position="56"/>
        <end position="76"/>
    </location>
</feature>
<feature type="transmembrane region" description="Helical" evidence="1">
    <location>
        <begin position="31"/>
        <end position="49"/>
    </location>
</feature>
<dbReference type="OrthoDB" id="7157734at2"/>
<dbReference type="NCBIfam" id="TIGR03082">
    <property type="entry name" value="Gneg_AbrB_dup"/>
    <property type="match status" value="1"/>
</dbReference>
<proteinExistence type="predicted"/>
<evidence type="ECO:0000313" key="2">
    <source>
        <dbReference type="EMBL" id="QGX98607.1"/>
    </source>
</evidence>
<name>A0A6I6ISW5_9RHOB</name>
<dbReference type="PANTHER" id="PTHR38457">
    <property type="entry name" value="REGULATOR ABRB-RELATED"/>
    <property type="match status" value="1"/>
</dbReference>
<dbReference type="PIRSF" id="PIRSF038991">
    <property type="entry name" value="Protein_AbrB"/>
    <property type="match status" value="1"/>
</dbReference>
<keyword evidence="1" id="KW-1133">Transmembrane helix</keyword>
<evidence type="ECO:0000313" key="3">
    <source>
        <dbReference type="Proteomes" id="UP000428330"/>
    </source>
</evidence>
<feature type="transmembrane region" description="Helical" evidence="1">
    <location>
        <begin position="186"/>
        <end position="206"/>
    </location>
</feature>
<keyword evidence="3" id="KW-1185">Reference proteome</keyword>
<gene>
    <name evidence="2" type="ORF">EI983_10090</name>
</gene>
<sequence length="349" mass="36411">MTLPLSTFVLIAICGAAGALAQLLGLPLPYMLGPLLASGLAATAIPHRLPAFPWLIELRLVFIAVIGLVIGTQVTPELFAQAHALMLSILALAVFVLLSVAWNYTVFRRLGRYDRATAFYSSAPGGLYESIAFGEAAGADASRLILQQFLRVIMVVTFLPIALSIWHGEAVGSAGGMSLAGEHVPLSRLPIIVLAVALGVGLGRFGRLPAGQLTGPLAIGALLSLTGLVQMEIPQWLVNLAQVVVGTALGMRFTGISPARLRQAAGLAVVSVGGMLALAALMASLMAPLTGEGFEVMLISFAPGGVTEMALVALSVPANPALVTLYHIIRILMTVLGLTLSARWLKSRL</sequence>
<feature type="transmembrane region" description="Helical" evidence="1">
    <location>
        <begin position="324"/>
        <end position="345"/>
    </location>
</feature>
<feature type="transmembrane region" description="Helical" evidence="1">
    <location>
        <begin position="149"/>
        <end position="166"/>
    </location>
</feature>
<dbReference type="InterPro" id="IPR017516">
    <property type="entry name" value="AbrB_dup"/>
</dbReference>
<organism evidence="2 3">
    <name type="scientific">Roseovarius faecimaris</name>
    <dbReference type="NCBI Taxonomy" id="2494550"/>
    <lineage>
        <taxon>Bacteria</taxon>
        <taxon>Pseudomonadati</taxon>
        <taxon>Pseudomonadota</taxon>
        <taxon>Alphaproteobacteria</taxon>
        <taxon>Rhodobacterales</taxon>
        <taxon>Roseobacteraceae</taxon>
        <taxon>Roseovarius</taxon>
    </lineage>
</organism>
<dbReference type="GO" id="GO:0016020">
    <property type="term" value="C:membrane"/>
    <property type="evidence" value="ECO:0007669"/>
    <property type="project" value="InterPro"/>
</dbReference>
<feature type="transmembrane region" description="Helical" evidence="1">
    <location>
        <begin position="82"/>
        <end position="105"/>
    </location>
</feature>
<feature type="transmembrane region" description="Helical" evidence="1">
    <location>
        <begin position="265"/>
        <end position="287"/>
    </location>
</feature>
<keyword evidence="1" id="KW-0472">Membrane</keyword>
<dbReference type="AlphaFoldDB" id="A0A6I6ISW5"/>
<dbReference type="InterPro" id="IPR007820">
    <property type="entry name" value="AbrB_fam"/>
</dbReference>
<accession>A0A6I6ISW5</accession>
<dbReference type="Pfam" id="PF05145">
    <property type="entry name" value="AbrB"/>
    <property type="match status" value="1"/>
</dbReference>
<evidence type="ECO:0000256" key="1">
    <source>
        <dbReference type="SAM" id="Phobius"/>
    </source>
</evidence>
<dbReference type="EMBL" id="CP034348">
    <property type="protein sequence ID" value="QGX98607.1"/>
    <property type="molecule type" value="Genomic_DNA"/>
</dbReference>
<keyword evidence="1" id="KW-0812">Transmembrane</keyword>
<reference evidence="3" key="1">
    <citation type="submission" date="2018-12" db="EMBL/GenBank/DDBJ databases">
        <title>Complete genome sequence of Roseovarius sp. MME-070.</title>
        <authorList>
            <person name="Nam Y.-D."/>
            <person name="Kang J."/>
            <person name="Chung W.-H."/>
            <person name="Park Y.S."/>
        </authorList>
    </citation>
    <scope>NUCLEOTIDE SEQUENCE [LARGE SCALE GENOMIC DNA]</scope>
    <source>
        <strain evidence="3">MME-070</strain>
    </source>
</reference>
<dbReference type="RefSeq" id="WP_157707289.1">
    <property type="nucleotide sequence ID" value="NZ_CP034348.1"/>
</dbReference>
<dbReference type="PANTHER" id="PTHR38457:SF1">
    <property type="entry name" value="REGULATOR ABRB-RELATED"/>
    <property type="match status" value="1"/>
</dbReference>